<keyword evidence="2" id="KW-0040">ANK repeat</keyword>
<dbReference type="GO" id="GO:0007265">
    <property type="term" value="P:Ras protein signal transduction"/>
    <property type="evidence" value="ECO:0007669"/>
    <property type="project" value="TreeGrafter"/>
</dbReference>
<dbReference type="Gene3D" id="1.20.870.10">
    <property type="entry name" value="Son of sevenless (SoS) protein Chain: S domain 1"/>
    <property type="match status" value="1"/>
</dbReference>
<dbReference type="CDD" id="cd14473">
    <property type="entry name" value="FERM_B-lobe"/>
    <property type="match status" value="1"/>
</dbReference>
<protein>
    <submittedName>
        <fullName evidence="7">Uncharacterized protein</fullName>
    </submittedName>
</protein>
<feature type="compositionally biased region" description="Polar residues" evidence="4">
    <location>
        <begin position="33"/>
        <end position="53"/>
    </location>
</feature>
<evidence type="ECO:0000256" key="4">
    <source>
        <dbReference type="SAM" id="MobiDB-lite"/>
    </source>
</evidence>
<dbReference type="InterPro" id="IPR035963">
    <property type="entry name" value="FERM_2"/>
</dbReference>
<evidence type="ECO:0000259" key="5">
    <source>
        <dbReference type="PROSITE" id="PS50009"/>
    </source>
</evidence>
<dbReference type="PROSITE" id="PS50088">
    <property type="entry name" value="ANK_REPEAT"/>
    <property type="match status" value="3"/>
</dbReference>
<dbReference type="eggNOG" id="KOG4261">
    <property type="taxonomic scope" value="Eukaryota"/>
</dbReference>
<evidence type="ECO:0000256" key="2">
    <source>
        <dbReference type="PROSITE-ProRule" id="PRU00023"/>
    </source>
</evidence>
<keyword evidence="8" id="KW-1185">Reference proteome</keyword>
<dbReference type="STRING" id="595528.A0A0D2WMZ1"/>
<feature type="repeat" description="ANK" evidence="2">
    <location>
        <begin position="845"/>
        <end position="878"/>
    </location>
</feature>
<dbReference type="InterPro" id="IPR008937">
    <property type="entry name" value="Ras-like_GEF"/>
</dbReference>
<dbReference type="InterPro" id="IPR000651">
    <property type="entry name" value="Ras-like_Gua-exchang_fac_N"/>
</dbReference>
<dbReference type="InterPro" id="IPR014352">
    <property type="entry name" value="FERM/acyl-CoA-bd_prot_sf"/>
</dbReference>
<accession>A0A0D2WMZ1</accession>
<dbReference type="SUPFAM" id="SSF48403">
    <property type="entry name" value="Ankyrin repeat"/>
    <property type="match status" value="1"/>
</dbReference>
<dbReference type="PROSITE" id="PS50297">
    <property type="entry name" value="ANK_REP_REGION"/>
    <property type="match status" value="2"/>
</dbReference>
<feature type="compositionally biased region" description="Low complexity" evidence="4">
    <location>
        <begin position="266"/>
        <end position="282"/>
    </location>
</feature>
<dbReference type="eggNOG" id="KOG4412">
    <property type="taxonomic scope" value="Eukaryota"/>
</dbReference>
<feature type="region of interest" description="Disordered" evidence="4">
    <location>
        <begin position="308"/>
        <end position="351"/>
    </location>
</feature>
<feature type="region of interest" description="Disordered" evidence="4">
    <location>
        <begin position="680"/>
        <end position="751"/>
    </location>
</feature>
<dbReference type="InterPro" id="IPR001895">
    <property type="entry name" value="RASGEF_cat_dom"/>
</dbReference>
<dbReference type="Gene3D" id="1.25.40.20">
    <property type="entry name" value="Ankyrin repeat-containing domain"/>
    <property type="match status" value="1"/>
</dbReference>
<feature type="region of interest" description="Disordered" evidence="4">
    <location>
        <begin position="554"/>
        <end position="585"/>
    </location>
</feature>
<feature type="repeat" description="ANK" evidence="2">
    <location>
        <begin position="779"/>
        <end position="811"/>
    </location>
</feature>
<evidence type="ECO:0000313" key="7">
    <source>
        <dbReference type="EMBL" id="KJE92380.1"/>
    </source>
</evidence>
<dbReference type="SUPFAM" id="SSF48371">
    <property type="entry name" value="ARM repeat"/>
    <property type="match status" value="1"/>
</dbReference>
<feature type="compositionally biased region" description="Low complexity" evidence="4">
    <location>
        <begin position="717"/>
        <end position="751"/>
    </location>
</feature>
<dbReference type="CDD" id="cd00155">
    <property type="entry name" value="RasGEF"/>
    <property type="match status" value="1"/>
</dbReference>
<feature type="repeat" description="ANK" evidence="2">
    <location>
        <begin position="812"/>
        <end position="844"/>
    </location>
</feature>
<feature type="compositionally biased region" description="Low complexity" evidence="4">
    <location>
        <begin position="605"/>
        <end position="618"/>
    </location>
</feature>
<dbReference type="Gene3D" id="1.20.80.10">
    <property type="match status" value="1"/>
</dbReference>
<dbReference type="Pfam" id="PF00617">
    <property type="entry name" value="RasGEF"/>
    <property type="match status" value="1"/>
</dbReference>
<feature type="region of interest" description="Disordered" evidence="4">
    <location>
        <begin position="1135"/>
        <end position="1170"/>
    </location>
</feature>
<dbReference type="GO" id="GO:0005886">
    <property type="term" value="C:plasma membrane"/>
    <property type="evidence" value="ECO:0007669"/>
    <property type="project" value="TreeGrafter"/>
</dbReference>
<feature type="domain" description="Ras-GEF" evidence="5">
    <location>
        <begin position="1770"/>
        <end position="2009"/>
    </location>
</feature>
<dbReference type="eggNOG" id="KOG3417">
    <property type="taxonomic scope" value="Eukaryota"/>
</dbReference>
<feature type="region of interest" description="Disordered" evidence="4">
    <location>
        <begin position="164"/>
        <end position="195"/>
    </location>
</feature>
<dbReference type="Pfam" id="PF12796">
    <property type="entry name" value="Ank_2"/>
    <property type="match status" value="1"/>
</dbReference>
<organism evidence="7 8">
    <name type="scientific">Capsaspora owczarzaki (strain ATCC 30864)</name>
    <dbReference type="NCBI Taxonomy" id="595528"/>
    <lineage>
        <taxon>Eukaryota</taxon>
        <taxon>Filasterea</taxon>
        <taxon>Capsaspora</taxon>
    </lineage>
</organism>
<dbReference type="SUPFAM" id="SSF47031">
    <property type="entry name" value="Second domain of FERM"/>
    <property type="match status" value="1"/>
</dbReference>
<dbReference type="Pfam" id="PF00618">
    <property type="entry name" value="RasGEF_N"/>
    <property type="match status" value="1"/>
</dbReference>
<dbReference type="Pfam" id="PF00373">
    <property type="entry name" value="FERM_M"/>
    <property type="match status" value="1"/>
</dbReference>
<evidence type="ECO:0000256" key="1">
    <source>
        <dbReference type="ARBA" id="ARBA00022658"/>
    </source>
</evidence>
<evidence type="ECO:0000256" key="3">
    <source>
        <dbReference type="PROSITE-ProRule" id="PRU00168"/>
    </source>
</evidence>
<dbReference type="InterPro" id="IPR019748">
    <property type="entry name" value="FERM_central"/>
</dbReference>
<proteinExistence type="predicted"/>
<reference evidence="8" key="1">
    <citation type="submission" date="2011-02" db="EMBL/GenBank/DDBJ databases">
        <title>The Genome Sequence of Capsaspora owczarzaki ATCC 30864.</title>
        <authorList>
            <person name="Russ C."/>
            <person name="Cuomo C."/>
            <person name="Burger G."/>
            <person name="Gray M.W."/>
            <person name="Holland P.W.H."/>
            <person name="King N."/>
            <person name="Lang F.B.F."/>
            <person name="Roger A.J."/>
            <person name="Ruiz-Trillo I."/>
            <person name="Young S.K."/>
            <person name="Zeng Q."/>
            <person name="Gargeya S."/>
            <person name="Alvarado L."/>
            <person name="Berlin A."/>
            <person name="Chapman S.B."/>
            <person name="Chen Z."/>
            <person name="Freedman E."/>
            <person name="Gellesch M."/>
            <person name="Goldberg J."/>
            <person name="Griggs A."/>
            <person name="Gujja S."/>
            <person name="Heilman E."/>
            <person name="Heiman D."/>
            <person name="Howarth C."/>
            <person name="Mehta T."/>
            <person name="Neiman D."/>
            <person name="Pearson M."/>
            <person name="Roberts A."/>
            <person name="Saif S."/>
            <person name="Shea T."/>
            <person name="Shenoy N."/>
            <person name="Sisk P."/>
            <person name="Stolte C."/>
            <person name="Sykes S."/>
            <person name="White J."/>
            <person name="Yandava C."/>
            <person name="Haas B."/>
            <person name="Nusbaum C."/>
            <person name="Birren B."/>
        </authorList>
    </citation>
    <scope>NUCLEOTIDE SEQUENCE</scope>
    <source>
        <strain evidence="8">ATCC 30864</strain>
    </source>
</reference>
<dbReference type="PANTHER" id="PTHR23113">
    <property type="entry name" value="GUANINE NUCLEOTIDE EXCHANGE FACTOR"/>
    <property type="match status" value="1"/>
</dbReference>
<keyword evidence="1 3" id="KW-0344">Guanine-nucleotide releasing factor</keyword>
<dbReference type="InterPro" id="IPR011993">
    <property type="entry name" value="PH-like_dom_sf"/>
</dbReference>
<feature type="region of interest" description="Disordered" evidence="4">
    <location>
        <begin position="604"/>
        <end position="624"/>
    </location>
</feature>
<evidence type="ECO:0000259" key="6">
    <source>
        <dbReference type="PROSITE" id="PS50212"/>
    </source>
</evidence>
<dbReference type="InterPro" id="IPR002110">
    <property type="entry name" value="Ankyrin_rpt"/>
</dbReference>
<feature type="region of interest" description="Disordered" evidence="4">
    <location>
        <begin position="33"/>
        <end position="86"/>
    </location>
</feature>
<dbReference type="EMBL" id="KE346363">
    <property type="protein sequence ID" value="KJE92380.1"/>
    <property type="molecule type" value="Genomic_DNA"/>
</dbReference>
<dbReference type="SMART" id="SM00248">
    <property type="entry name" value="ANK"/>
    <property type="match status" value="4"/>
</dbReference>
<dbReference type="SUPFAM" id="SSF48366">
    <property type="entry name" value="Ras GEF"/>
    <property type="match status" value="1"/>
</dbReference>
<evidence type="ECO:0000313" key="8">
    <source>
        <dbReference type="Proteomes" id="UP000008743"/>
    </source>
</evidence>
<feature type="domain" description="N-terminal Ras-GEF" evidence="6">
    <location>
        <begin position="1344"/>
        <end position="1505"/>
    </location>
</feature>
<dbReference type="PhylomeDB" id="A0A0D2WMZ1"/>
<dbReference type="SMART" id="SM00229">
    <property type="entry name" value="RasGEFN"/>
    <property type="match status" value="1"/>
</dbReference>
<feature type="compositionally biased region" description="Polar residues" evidence="4">
    <location>
        <begin position="183"/>
        <end position="193"/>
    </location>
</feature>
<dbReference type="Proteomes" id="UP000008743">
    <property type="component" value="Unassembled WGS sequence"/>
</dbReference>
<feature type="compositionally biased region" description="Low complexity" evidence="4">
    <location>
        <begin position="1135"/>
        <end position="1163"/>
    </location>
</feature>
<name>A0A0D2WMZ1_CAPO3</name>
<dbReference type="OrthoDB" id="20825at2759"/>
<dbReference type="InterPro" id="IPR036770">
    <property type="entry name" value="Ankyrin_rpt-contain_sf"/>
</dbReference>
<dbReference type="Gene3D" id="2.30.29.30">
    <property type="entry name" value="Pleckstrin-homology domain (PH domain)/Phosphotyrosine-binding domain (PTB)"/>
    <property type="match status" value="1"/>
</dbReference>
<dbReference type="PROSITE" id="PS50212">
    <property type="entry name" value="RASGEF_NTER"/>
    <property type="match status" value="1"/>
</dbReference>
<dbReference type="InterPro" id="IPR016024">
    <property type="entry name" value="ARM-type_fold"/>
</dbReference>
<dbReference type="InParanoid" id="A0A0D2WMZ1"/>
<dbReference type="GO" id="GO:0005085">
    <property type="term" value="F:guanyl-nucleotide exchange factor activity"/>
    <property type="evidence" value="ECO:0007669"/>
    <property type="project" value="UniProtKB-KW"/>
</dbReference>
<feature type="compositionally biased region" description="Polar residues" evidence="4">
    <location>
        <begin position="333"/>
        <end position="344"/>
    </location>
</feature>
<dbReference type="SMART" id="SM00147">
    <property type="entry name" value="RasGEF"/>
    <property type="match status" value="1"/>
</dbReference>
<dbReference type="InterPro" id="IPR036964">
    <property type="entry name" value="RASGEF_cat_dom_sf"/>
</dbReference>
<feature type="region of interest" description="Disordered" evidence="4">
    <location>
        <begin position="265"/>
        <end position="293"/>
    </location>
</feature>
<sequence>MALDKSRSTSTQSLAAAGMTSAIAGIGVSIGLQQANPNSQDSGSNTSLNSAARQQQQQQQHNGSLASPSLSSLSSSSSSSTSAAPSSHARGQFFSVLDAGAPDRSGPLFKSSSLSGIGPGAASNLAASSSLAASLSSLVSISSSASSSTFLSSTSGVSSASSSSAVQHYHHQHSSKPDATFNMPLSSPHTTTGVLLPPAPAPVKSLDHNVENTRMVSNVYAEELRRAGIAIEELLNMDQPGGIAMNVLPTQEAFMRNAALRASVKSTSSNGSNGSGDSNATTATASSFRPRLESNSSNMSYAIAINANNSSSSSSSNTNNNGTNASNPKRLGRSTSSNITNNGDSHAPSVSFAGLKRSTSLDSTNESPTHSYNGNHNHIRASILESLANDVHINEDFESAFDEDNSVHDPKLTQLYFDTFSYPYAYLSPEDRRKTSFFSSIDDVANMLDDEDAVPVLDSHNNHTPIRATVAVGSAARSSSMSLPRPSSEAIDALLAAVHAIRVNQIETLERLLDSRLVNVNATYRRRVARNSSISVQMGDEESRSEAAKQAAAAAIAEAERRRKRGTTLLNPTSMPASPLEANPEPVKARSSTVIPFGAQPTIFTTSTGGSTPDSGSPARTPRTSAVLMGAPAGLNASRTSLNSIGSTISAESTSTLEGARSNRHSFHDSQAVLSHSNAAAELGATPRGGSKTSVVRGHKRNKSTSSIISTPAGMGSSSLTSSRSPSRQASPAPEQQQQQQQHQHVFQQRSLAEQTAAAAAASVMAPAAGVSETAHVTVESSLLHIAIACGVLDIAAALIARGALVDTQDSQGWAPLHYAAHRGNMLAVRLLLKHGALVSLVDFDGRTPLHIAAISLDRLECCIALVEYGAQIHAADSWAARPIDVFNELSELQMRLIQSAATAMVSTEAPVAAQGLRALRTLSINPETHRPMLSRFLLDFRVLMQHASQPELALDVAVIAYRLFSVEDNRGELVDMGFLRIVQGLVGGPVKVRTLAIAILRMLLQSGDLERDYPSMISHTDCVPLCQILLDADTSVQQLDAIKACENPGSSAVPRTKSFSRESVVVLLADIPDDTTKYSMNARLDAARLLLAITLYDRAQMRFAESGIATQLVRAIGRDIASIEALAQYYNTRQQQQKQTQETPTKTRSSSLLLGSPSSKPNATPPTPPAVVMIEQLSRVCAMTMRAFANVTENMLAQSTMGANSTQVILGPTSPHSGVTNLINLQREFLVHLSSARGRVATGGSSTQTTTRTSLPASTCMLLDWCRMETTRSLVHLGYLDVGDNYMYGPSYVSDELEVLMSSTTSVGTITQKEAAAVAAALALAAASGSAPPPVLSTPASDNIPQLRGASMRKLIEILTGDVDDQAALMATFTSHTAPIPPGEAFLDFFLSTYRNFVHPIVLLRLLIHRFRDPDQCHGMVFHVGPDHHPLQFSDRDADLAPVPDVHNRVGHVLCTWLSNYRQDFVMCPQLLDGVRGMIIPLLSAGPMYKPLASQLQCQLEDEPMLGTRSKTISSGARPMFCNHNFLYVQSREAILNETLPCGEEDCSVLSALHMHIESLHRRPSVVGRVIEKPSADSMCSPDLVKECVPPCFQKSKTLGKKIRTQLDRFSELSDRDAKHFYVQSCQLLASYRCKLFLVKDASGGKLSRSQPRIFGVNIDHIVLMDVKTKDMIQRIELQHLTSWEGTAGGDSVVVEHHDGTLRLQTSSANETWDLCAHIRKCVDQRQLQAKHGAPPTELLLAKCSCPPEPKLGDRFRLDMFTASDLLGVPLELARQLTLIEHSLFATITSADTLRRFNSRRAAMAVAQRVTDATRSVERFIERFNQVTMWVTSEVLNAGETVEQRVTVIVQLIKTAQNCRELNNFSGVMEIVAGLSASPVRRLRKTWKAVPQNAMNIFRELEDLMSTKSNYKTYRAVIKEASTPAVPYFGIYLKDLTFIDDGNPDLLRGGLINVAKRRQVYSILKEIEFFQEQPYNLQDVPDIRQFLGKVRSMTEDEMHALSRKLEPSAAPTSAAGTVSGALAEALGSAAIAGVASVAPPTSLPSN</sequence>
<dbReference type="PANTHER" id="PTHR23113:SF368">
    <property type="entry name" value="CELL DIVISION CONTROL PROTEIN 25"/>
    <property type="match status" value="1"/>
</dbReference>
<dbReference type="PROSITE" id="PS50009">
    <property type="entry name" value="RASGEF_CAT"/>
    <property type="match status" value="1"/>
</dbReference>
<dbReference type="Gene3D" id="1.10.840.10">
    <property type="entry name" value="Ras guanine-nucleotide exchange factors catalytic domain"/>
    <property type="match status" value="1"/>
</dbReference>
<feature type="compositionally biased region" description="Low complexity" evidence="4">
    <location>
        <begin position="308"/>
        <end position="327"/>
    </location>
</feature>
<dbReference type="CDD" id="cd06224">
    <property type="entry name" value="REM"/>
    <property type="match status" value="1"/>
</dbReference>
<dbReference type="InterPro" id="IPR023578">
    <property type="entry name" value="Ras_GEF_dom_sf"/>
</dbReference>
<gene>
    <name evidence="7" type="ORF">CAOG_003360</name>
</gene>
<feature type="compositionally biased region" description="Low complexity" evidence="4">
    <location>
        <begin position="54"/>
        <end position="86"/>
    </location>
</feature>